<dbReference type="SMART" id="SM00325">
    <property type="entry name" value="RhoGEF"/>
    <property type="match status" value="1"/>
</dbReference>
<dbReference type="STRING" id="1447883.A0A2B7Z1J5"/>
<feature type="region of interest" description="Disordered" evidence="2">
    <location>
        <begin position="822"/>
        <end position="848"/>
    </location>
</feature>
<dbReference type="Proteomes" id="UP000224634">
    <property type="component" value="Unassembled WGS sequence"/>
</dbReference>
<proteinExistence type="predicted"/>
<dbReference type="Gene3D" id="1.20.900.10">
    <property type="entry name" value="Dbl homology (DH) domain"/>
    <property type="match status" value="1"/>
</dbReference>
<dbReference type="PROSITE" id="PS50010">
    <property type="entry name" value="DH_2"/>
    <property type="match status" value="1"/>
</dbReference>
<dbReference type="Pfam" id="PF00621">
    <property type="entry name" value="RhoGEF"/>
    <property type="match status" value="1"/>
</dbReference>
<dbReference type="InterPro" id="IPR035899">
    <property type="entry name" value="DBL_dom_sf"/>
</dbReference>
<reference evidence="4 5" key="1">
    <citation type="submission" date="2017-10" db="EMBL/GenBank/DDBJ databases">
        <title>Comparative genomics in systemic dimorphic fungi from Ajellomycetaceae.</title>
        <authorList>
            <person name="Munoz J.F."/>
            <person name="Mcewen J.G."/>
            <person name="Clay O.K."/>
            <person name="Cuomo C.A."/>
        </authorList>
    </citation>
    <scope>NUCLEOTIDE SEQUENCE [LARGE SCALE GENOMIC DNA]</scope>
    <source>
        <strain evidence="4 5">UAMH7299</strain>
    </source>
</reference>
<evidence type="ECO:0000313" key="4">
    <source>
        <dbReference type="EMBL" id="PGH26998.1"/>
    </source>
</evidence>
<feature type="compositionally biased region" description="Polar residues" evidence="2">
    <location>
        <begin position="1249"/>
        <end position="1273"/>
    </location>
</feature>
<feature type="coiled-coil region" evidence="1">
    <location>
        <begin position="1469"/>
        <end position="1541"/>
    </location>
</feature>
<evidence type="ECO:0000256" key="1">
    <source>
        <dbReference type="SAM" id="Coils"/>
    </source>
</evidence>
<dbReference type="InterPro" id="IPR051492">
    <property type="entry name" value="Dynamin-Rho_GEF"/>
</dbReference>
<organism evidence="4 5">
    <name type="scientific">Polytolypa hystricis (strain UAMH7299)</name>
    <dbReference type="NCBI Taxonomy" id="1447883"/>
    <lineage>
        <taxon>Eukaryota</taxon>
        <taxon>Fungi</taxon>
        <taxon>Dikarya</taxon>
        <taxon>Ascomycota</taxon>
        <taxon>Pezizomycotina</taxon>
        <taxon>Eurotiomycetes</taxon>
        <taxon>Eurotiomycetidae</taxon>
        <taxon>Onygenales</taxon>
        <taxon>Onygenales incertae sedis</taxon>
        <taxon>Polytolypa</taxon>
    </lineage>
</organism>
<evidence type="ECO:0000313" key="5">
    <source>
        <dbReference type="Proteomes" id="UP000224634"/>
    </source>
</evidence>
<feature type="compositionally biased region" description="Polar residues" evidence="2">
    <location>
        <begin position="1410"/>
        <end position="1431"/>
    </location>
</feature>
<dbReference type="PANTHER" id="PTHR22834">
    <property type="entry name" value="NUCLEAR FUSION PROTEIN FUS2"/>
    <property type="match status" value="1"/>
</dbReference>
<dbReference type="InterPro" id="IPR057454">
    <property type="entry name" value="Bud3_C"/>
</dbReference>
<feature type="domain" description="DH" evidence="3">
    <location>
        <begin position="242"/>
        <end position="460"/>
    </location>
</feature>
<evidence type="ECO:0000256" key="2">
    <source>
        <dbReference type="SAM" id="MobiDB-lite"/>
    </source>
</evidence>
<protein>
    <recommendedName>
        <fullName evidence="3">DH domain-containing protein</fullName>
    </recommendedName>
</protein>
<keyword evidence="5" id="KW-1185">Reference proteome</keyword>
<dbReference type="InterPro" id="IPR000219">
    <property type="entry name" value="DH_dom"/>
</dbReference>
<accession>A0A2B7Z1J5</accession>
<dbReference type="OrthoDB" id="4066896at2759"/>
<feature type="compositionally biased region" description="Low complexity" evidence="2">
    <location>
        <begin position="1110"/>
        <end position="1125"/>
    </location>
</feature>
<name>A0A2B7Z1J5_POLH7</name>
<gene>
    <name evidence="4" type="ORF">AJ80_01382</name>
</gene>
<feature type="compositionally biased region" description="Polar residues" evidence="2">
    <location>
        <begin position="1211"/>
        <end position="1221"/>
    </location>
</feature>
<feature type="region of interest" description="Disordered" evidence="2">
    <location>
        <begin position="1166"/>
        <end position="1365"/>
    </location>
</feature>
<sequence length="1553" mass="170569">MTSTLTSLASLPLEQLTLYHAVDSILSSVFVFCGPVVTANSTISSSRIQAHIITPVGLQSYSRITISPVAPLYAAVNHLPREKQGDEVYRGLAVCLFKCFGDMSESVRNGLVMLAQGAKQPAQTPGTFDDSHAAELANSMVKVENPDQVIRDLKDGFAERVVPWIDMDLVLPPGTIVTPENTRESITNTENGEFRRQYGNYSSLVEGLGEPIFLPTSKLRRAPSQPTNSSKSKVFSASQKEALRLAMCEVVDTEERYVGKMYDLVHNIALKFRQKAADKLESSTSPDAIALAQLFPPCLNEILDVNMGFLSEIRDILEQSEKEALFDLSQDTHIDLSSFRKDSTGKRKDSMGVIAFAQSLLDWFPRFSQPYGDYMHAHHAFSKTMSTFLTNQHSSFSKRVYETGEQRMRSILMEPVQRLPRYSLLIDAMTGALPSAHPAVKVLLKARDIITEICSLDSNTSKDNSRVATRLHKLVPGIPFPEMPSGRLITTVDYYEVPPPHRVSAPEARSEPGIMLLYSDYVILLSKTAGSTVTARGLHADLNKSSPPRNSDQSLALDLRFSQAWRINTIRCSQSPCGRILYVTPLEISARNDRLSSSVIYALELASTYEGKAGRFIEDFTKARIESRFPENYRESGKWTLHSLGGTGGTLGILMSVFESGPSQTGIPSDPPLVELIVGGAKTNCSNELGHSNLEVLLSISTPDGEKYKMELQSIVGTTSTDTFIASDFVSILTTRLNNILRPLSQPQNPVLTNIILSSNFNILRAIAGHLLGTMKQTRGFRPPSPTKFLYTIWGSGQNKESPPSPPKALPAVPVVGNIPSFRPPGLERPRTPTFPPTSPSKQMDTTNSTHIGINITEKPRDELEILERIFNTYILAIRSRSGNIVGRVLRSRHQANPVEINDLYNVLLEDADKVQAAAEVSVDVLFVAFETFMAQAWKEKIGPLITAEDLKSIQAKFDTMFPGDFEDYFHRFITEMSPQNRRALTALIKLLAQLLDASGNDGDRGALTATFSELLTEDGDPIVHISLLDRLVEDFDRLFDDTVGLTLPLEGTLIHDPASVRSRSQSVTTGSINSQTSSFRKRFGFGMNRERGKSESEGKVSSIIRTLSKSKPSGDPDSPAPSFSKASLLRSKSTDLDARLAGLLRPVSRERALMHGLFFAEDQGLRPNSAHSNAPTLASIGEDKVPNTITPVKKKRRSSLSDLKPLASPVNLTPMNSPPNSRKPLTPASSSNRNAPPDTPSPTRLPIRTNTVPHLSSPEGTTSQTPKFTPSPSKMAVSPRKENVPPSGRVTEAERSPSKRPTSIVVPQLSPRKRIENRPHTPAPRTPGPKDKSSVISTSDTPSTRPPLTSSPQKGQKLRMQNPQKLRERLQNEKKALASAESSLQAELSSIGAEISGAISSPTKFRPLSTGSPSKSLTSPSVNPPSTLNNRMRQVESKVSSMTSDFSSRVASLEKDVENSLLVSERRARKLDELYRDASAENEALYDRFNTELSRVTKDVRVGAGEEALKSQLKDALEEVARLKKENLRLKREIGGLRAQQAGTLLNELSRS</sequence>
<feature type="region of interest" description="Disordered" evidence="2">
    <location>
        <begin position="1108"/>
        <end position="1127"/>
    </location>
</feature>
<feature type="region of interest" description="Disordered" evidence="2">
    <location>
        <begin position="1084"/>
        <end position="1103"/>
    </location>
</feature>
<dbReference type="GO" id="GO:0032955">
    <property type="term" value="P:regulation of division septum assembly"/>
    <property type="evidence" value="ECO:0007669"/>
    <property type="project" value="TreeGrafter"/>
</dbReference>
<dbReference type="GO" id="GO:0031991">
    <property type="term" value="P:regulation of actomyosin contractile ring contraction"/>
    <property type="evidence" value="ECO:0007669"/>
    <property type="project" value="TreeGrafter"/>
</dbReference>
<evidence type="ECO:0000259" key="3">
    <source>
        <dbReference type="PROSITE" id="PS50010"/>
    </source>
</evidence>
<dbReference type="SUPFAM" id="SSF48065">
    <property type="entry name" value="DBL homology domain (DH-domain)"/>
    <property type="match status" value="1"/>
</dbReference>
<feature type="region of interest" description="Disordered" evidence="2">
    <location>
        <begin position="1401"/>
        <end position="1431"/>
    </location>
</feature>
<dbReference type="GO" id="GO:0005085">
    <property type="term" value="F:guanyl-nucleotide exchange factor activity"/>
    <property type="evidence" value="ECO:0007669"/>
    <property type="project" value="InterPro"/>
</dbReference>
<dbReference type="EMBL" id="PDNA01000011">
    <property type="protein sequence ID" value="PGH26998.1"/>
    <property type="molecule type" value="Genomic_DNA"/>
</dbReference>
<dbReference type="Pfam" id="PF25351">
    <property type="entry name" value="PH_BUD3_C"/>
    <property type="match status" value="1"/>
</dbReference>
<dbReference type="Pfam" id="PF12015">
    <property type="entry name" value="Bud3_N"/>
    <property type="match status" value="1"/>
</dbReference>
<feature type="compositionally biased region" description="Basic and acidic residues" evidence="2">
    <location>
        <begin position="1089"/>
        <end position="1099"/>
    </location>
</feature>
<keyword evidence="1" id="KW-0175">Coiled coil</keyword>
<feature type="compositionally biased region" description="Low complexity" evidence="2">
    <location>
        <begin position="1338"/>
        <end position="1353"/>
    </location>
</feature>
<dbReference type="PANTHER" id="PTHR22834:SF21">
    <property type="entry name" value="GUANYL NUCLEOTIDE EXCHANGE FACTOR, PUTATIVE (AFU_ORTHOLOGUE AFUA_5G11890)-RELATED"/>
    <property type="match status" value="1"/>
</dbReference>
<dbReference type="InterPro" id="IPR021895">
    <property type="entry name" value="Bud3_N"/>
</dbReference>
<dbReference type="GO" id="GO:0005737">
    <property type="term" value="C:cytoplasm"/>
    <property type="evidence" value="ECO:0007669"/>
    <property type="project" value="TreeGrafter"/>
</dbReference>
<comment type="caution">
    <text evidence="4">The sequence shown here is derived from an EMBL/GenBank/DDBJ whole genome shotgun (WGS) entry which is preliminary data.</text>
</comment>